<protein>
    <submittedName>
        <fullName evidence="1">Uncharacterized protein</fullName>
    </submittedName>
</protein>
<evidence type="ECO:0000313" key="1">
    <source>
        <dbReference type="EMBL" id="EAY29807.1"/>
    </source>
</evidence>
<sequence length="74" mass="8771">MIQSFGDSKIVFTGQGWINATATQMPVEDIYQLLYKRFTLIYKQNPSQNARQANTTPIDWIEIQKRMIWQNRFS</sequence>
<evidence type="ECO:0000313" key="2">
    <source>
        <dbReference type="Proteomes" id="UP000004095"/>
    </source>
</evidence>
<name>A1ZID9_MICM2</name>
<comment type="caution">
    <text evidence="1">The sequence shown here is derived from an EMBL/GenBank/DDBJ whole genome shotgun (WGS) entry which is preliminary data.</text>
</comment>
<keyword evidence="2" id="KW-1185">Reference proteome</keyword>
<dbReference type="EMBL" id="AAWS01000009">
    <property type="protein sequence ID" value="EAY29807.1"/>
    <property type="molecule type" value="Genomic_DNA"/>
</dbReference>
<accession>A1ZID9</accession>
<gene>
    <name evidence="1" type="ORF">M23134_05680</name>
</gene>
<organism evidence="1 2">
    <name type="scientific">Microscilla marina ATCC 23134</name>
    <dbReference type="NCBI Taxonomy" id="313606"/>
    <lineage>
        <taxon>Bacteria</taxon>
        <taxon>Pseudomonadati</taxon>
        <taxon>Bacteroidota</taxon>
        <taxon>Cytophagia</taxon>
        <taxon>Cytophagales</taxon>
        <taxon>Microscillaceae</taxon>
        <taxon>Microscilla</taxon>
    </lineage>
</organism>
<proteinExistence type="predicted"/>
<reference evidence="1 2" key="1">
    <citation type="submission" date="2007-01" db="EMBL/GenBank/DDBJ databases">
        <authorList>
            <person name="Haygood M."/>
            <person name="Podell S."/>
            <person name="Anderson C."/>
            <person name="Hopkinson B."/>
            <person name="Roe K."/>
            <person name="Barbeau K."/>
            <person name="Gaasterland T."/>
            <person name="Ferriera S."/>
            <person name="Johnson J."/>
            <person name="Kravitz S."/>
            <person name="Beeson K."/>
            <person name="Sutton G."/>
            <person name="Rogers Y.-H."/>
            <person name="Friedman R."/>
            <person name="Frazier M."/>
            <person name="Venter J.C."/>
        </authorList>
    </citation>
    <scope>NUCLEOTIDE SEQUENCE [LARGE SCALE GENOMIC DNA]</scope>
    <source>
        <strain evidence="1 2">ATCC 23134</strain>
    </source>
</reference>
<dbReference type="AlphaFoldDB" id="A1ZID9"/>
<dbReference type="Proteomes" id="UP000004095">
    <property type="component" value="Unassembled WGS sequence"/>
</dbReference>